<dbReference type="InterPro" id="IPR004360">
    <property type="entry name" value="Glyas_Fos-R_dOase_dom"/>
</dbReference>
<dbReference type="Gene3D" id="3.30.720.120">
    <property type="match status" value="1"/>
</dbReference>
<accession>A0ABV6QNQ1</accession>
<dbReference type="PROSITE" id="PS51819">
    <property type="entry name" value="VOC"/>
    <property type="match status" value="1"/>
</dbReference>
<dbReference type="InterPro" id="IPR029068">
    <property type="entry name" value="Glyas_Bleomycin-R_OHBP_Dase"/>
</dbReference>
<comment type="caution">
    <text evidence="2">The sequence shown here is derived from an EMBL/GenBank/DDBJ whole genome shotgun (WGS) entry which is preliminary data.</text>
</comment>
<name>A0ABV6QNQ1_9ACTN</name>
<dbReference type="PANTHER" id="PTHR34109">
    <property type="entry name" value="BNAUNNG04460D PROTEIN-RELATED"/>
    <property type="match status" value="1"/>
</dbReference>
<dbReference type="Proteomes" id="UP001589890">
    <property type="component" value="Unassembled WGS sequence"/>
</dbReference>
<evidence type="ECO:0000313" key="3">
    <source>
        <dbReference type="Proteomes" id="UP001589890"/>
    </source>
</evidence>
<dbReference type="Gene3D" id="3.30.720.110">
    <property type="match status" value="1"/>
</dbReference>
<dbReference type="PANTHER" id="PTHR34109:SF1">
    <property type="entry name" value="VOC DOMAIN-CONTAINING PROTEIN"/>
    <property type="match status" value="1"/>
</dbReference>
<dbReference type="InterPro" id="IPR037523">
    <property type="entry name" value="VOC_core"/>
</dbReference>
<keyword evidence="3" id="KW-1185">Reference proteome</keyword>
<proteinExistence type="predicted"/>
<evidence type="ECO:0000259" key="1">
    <source>
        <dbReference type="PROSITE" id="PS51819"/>
    </source>
</evidence>
<protein>
    <submittedName>
        <fullName evidence="2">VOC family protein</fullName>
    </submittedName>
</protein>
<dbReference type="Pfam" id="PF00903">
    <property type="entry name" value="Glyoxalase"/>
    <property type="match status" value="1"/>
</dbReference>
<dbReference type="CDD" id="cd07246">
    <property type="entry name" value="VOC_like"/>
    <property type="match status" value="1"/>
</dbReference>
<dbReference type="RefSeq" id="WP_380048203.1">
    <property type="nucleotide sequence ID" value="NZ_JBHLTC010000018.1"/>
</dbReference>
<feature type="domain" description="VOC" evidence="1">
    <location>
        <begin position="11"/>
        <end position="135"/>
    </location>
</feature>
<dbReference type="EMBL" id="JBHLTC010000018">
    <property type="protein sequence ID" value="MFC0625611.1"/>
    <property type="molecule type" value="Genomic_DNA"/>
</dbReference>
<dbReference type="SUPFAM" id="SSF54593">
    <property type="entry name" value="Glyoxalase/Bleomycin resistance protein/Dihydroxybiphenyl dioxygenase"/>
    <property type="match status" value="1"/>
</dbReference>
<organism evidence="2 3">
    <name type="scientific">Kribbella deserti</name>
    <dbReference type="NCBI Taxonomy" id="1926257"/>
    <lineage>
        <taxon>Bacteria</taxon>
        <taxon>Bacillati</taxon>
        <taxon>Actinomycetota</taxon>
        <taxon>Actinomycetes</taxon>
        <taxon>Propionibacteriales</taxon>
        <taxon>Kribbellaceae</taxon>
        <taxon>Kribbella</taxon>
    </lineage>
</organism>
<evidence type="ECO:0000313" key="2">
    <source>
        <dbReference type="EMBL" id="MFC0625611.1"/>
    </source>
</evidence>
<gene>
    <name evidence="2" type="ORF">ACFFGN_16125</name>
</gene>
<reference evidence="2 3" key="1">
    <citation type="submission" date="2024-09" db="EMBL/GenBank/DDBJ databases">
        <authorList>
            <person name="Sun Q."/>
            <person name="Mori K."/>
        </authorList>
    </citation>
    <scope>NUCLEOTIDE SEQUENCE [LARGE SCALE GENOMIC DNA]</scope>
    <source>
        <strain evidence="2 3">CGMCC 1.15906</strain>
    </source>
</reference>
<sequence>MTRSYVPPGGRVLTPYLCCRNAGAAIEWYVDVFGARLTYEPYVDADGRIGHAEIDIDGAGLMLSDGYPEVGVTEPSPDHLPTYSLYLHVPDVDATVQLAVEGGAIVQREAEDAFHGARVATIIDPFGIRWTLAKHLYTVSEETFDAARKGFAGGEDTLN</sequence>